<dbReference type="KEGG" id="ssck:SPSK_10144"/>
<proteinExistence type="predicted"/>
<dbReference type="VEuPathDB" id="FungiDB:SPSK_10144"/>
<dbReference type="Proteomes" id="UP000033710">
    <property type="component" value="Unassembled WGS sequence"/>
</dbReference>
<protein>
    <submittedName>
        <fullName evidence="2">Uncharacterized protein</fullName>
    </submittedName>
</protein>
<accession>A0A0F2MA40</accession>
<feature type="region of interest" description="Disordered" evidence="1">
    <location>
        <begin position="1"/>
        <end position="28"/>
    </location>
</feature>
<reference evidence="2 3" key="2">
    <citation type="journal article" date="2015" name="Eukaryot. Cell">
        <title>Asexual propagation of a virulent clone complex in a human and feline outbreak of sporotrichosis.</title>
        <authorList>
            <person name="Teixeira Mde M."/>
            <person name="Rodrigues A.M."/>
            <person name="Tsui C.K."/>
            <person name="de Almeida L.G."/>
            <person name="Van Diepeningen A.D."/>
            <person name="van den Ende B.G."/>
            <person name="Fernandes G.F."/>
            <person name="Kano R."/>
            <person name="Hamelin R.C."/>
            <person name="Lopes-Bezerra L.M."/>
            <person name="Vasconcelos A.T."/>
            <person name="de Hoog S."/>
            <person name="de Camargo Z.P."/>
            <person name="Felipe M.S."/>
        </authorList>
    </citation>
    <scope>NUCLEOTIDE SEQUENCE [LARGE SCALE GENOMIC DNA]</scope>
    <source>
        <strain evidence="2 3">1099-18</strain>
    </source>
</reference>
<organism evidence="2 3">
    <name type="scientific">Sporothrix schenckii 1099-18</name>
    <dbReference type="NCBI Taxonomy" id="1397361"/>
    <lineage>
        <taxon>Eukaryota</taxon>
        <taxon>Fungi</taxon>
        <taxon>Dikarya</taxon>
        <taxon>Ascomycota</taxon>
        <taxon>Pezizomycotina</taxon>
        <taxon>Sordariomycetes</taxon>
        <taxon>Sordariomycetidae</taxon>
        <taxon>Ophiostomatales</taxon>
        <taxon>Ophiostomataceae</taxon>
        <taxon>Sporothrix</taxon>
    </lineage>
</organism>
<comment type="caution">
    <text evidence="2">The sequence shown here is derived from an EMBL/GenBank/DDBJ whole genome shotgun (WGS) entry which is preliminary data.</text>
</comment>
<reference evidence="2 3" key="1">
    <citation type="journal article" date="2014" name="BMC Genomics">
        <title>Comparative genomics of the major fungal agents of human and animal Sporotrichosis: Sporothrix schenckii and Sporothrix brasiliensis.</title>
        <authorList>
            <person name="Teixeira M.M."/>
            <person name="de Almeida L.G."/>
            <person name="Kubitschek-Barreira P."/>
            <person name="Alves F.L."/>
            <person name="Kioshima E.S."/>
            <person name="Abadio A.K."/>
            <person name="Fernandes L."/>
            <person name="Derengowski L.S."/>
            <person name="Ferreira K.S."/>
            <person name="Souza R.C."/>
            <person name="Ruiz J.C."/>
            <person name="de Andrade N.C."/>
            <person name="Paes H.C."/>
            <person name="Nicola A.M."/>
            <person name="Albuquerque P."/>
            <person name="Gerber A.L."/>
            <person name="Martins V.P."/>
            <person name="Peconick L.D."/>
            <person name="Neto A.V."/>
            <person name="Chaucanez C.B."/>
            <person name="Silva P.A."/>
            <person name="Cunha O.L."/>
            <person name="de Oliveira F.F."/>
            <person name="dos Santos T.C."/>
            <person name="Barros A.L."/>
            <person name="Soares M.A."/>
            <person name="de Oliveira L.M."/>
            <person name="Marini M.M."/>
            <person name="Villalobos-Duno H."/>
            <person name="Cunha M.M."/>
            <person name="de Hoog S."/>
            <person name="da Silveira J.F."/>
            <person name="Henrissat B."/>
            <person name="Nino-Vega G.A."/>
            <person name="Cisalpino P.S."/>
            <person name="Mora-Montes H.M."/>
            <person name="Almeida S.R."/>
            <person name="Stajich J.E."/>
            <person name="Lopes-Bezerra L.M."/>
            <person name="Vasconcelos A.T."/>
            <person name="Felipe M.S."/>
        </authorList>
    </citation>
    <scope>NUCLEOTIDE SEQUENCE [LARGE SCALE GENOMIC DNA]</scope>
    <source>
        <strain evidence="2 3">1099-18</strain>
    </source>
</reference>
<evidence type="ECO:0000256" key="1">
    <source>
        <dbReference type="SAM" id="MobiDB-lite"/>
    </source>
</evidence>
<dbReference type="RefSeq" id="XP_016587702.1">
    <property type="nucleotide sequence ID" value="XM_016736697.1"/>
</dbReference>
<sequence>MPDSNPQLRMPHPQRRGVHTSSAHERPLCQAERPTITVTENRVLPPAVAGGVVWRRYFGGQEVGVDTEIGKDRMGLDMNVVGG</sequence>
<evidence type="ECO:0000313" key="2">
    <source>
        <dbReference type="EMBL" id="KJR85026.1"/>
    </source>
</evidence>
<dbReference type="EMBL" id="AXCR01000007">
    <property type="protein sequence ID" value="KJR85026.1"/>
    <property type="molecule type" value="Genomic_DNA"/>
</dbReference>
<name>A0A0F2MA40_SPOSC</name>
<gene>
    <name evidence="2" type="ORF">SPSK_10144</name>
</gene>
<dbReference type="GeneID" id="27671974"/>
<evidence type="ECO:0000313" key="3">
    <source>
        <dbReference type="Proteomes" id="UP000033710"/>
    </source>
</evidence>
<dbReference type="AlphaFoldDB" id="A0A0F2MA40"/>